<organism evidence="1 2">
    <name type="scientific">Novacetimonas hansenii</name>
    <name type="common">Komagataeibacter hansenii</name>
    <dbReference type="NCBI Taxonomy" id="436"/>
    <lineage>
        <taxon>Bacteria</taxon>
        <taxon>Pseudomonadati</taxon>
        <taxon>Pseudomonadota</taxon>
        <taxon>Alphaproteobacteria</taxon>
        <taxon>Acetobacterales</taxon>
        <taxon>Acetobacteraceae</taxon>
        <taxon>Novacetimonas</taxon>
    </lineage>
</organism>
<dbReference type="EMBL" id="BJNN01000063">
    <property type="protein sequence ID" value="GEC63169.1"/>
    <property type="molecule type" value="Genomic_DNA"/>
</dbReference>
<accession>A0ABQ0SD88</accession>
<sequence>MICFQTISYVAFLRNRPSLSGKGKGKGKGKGWEVSRCRIGQKGDIPQGAMGKPRHRTKGM</sequence>
<protein>
    <submittedName>
        <fullName evidence="1">Uncharacterized protein</fullName>
    </submittedName>
</protein>
<dbReference type="Proteomes" id="UP000319478">
    <property type="component" value="Unassembled WGS sequence"/>
</dbReference>
<reference evidence="1 2" key="1">
    <citation type="submission" date="2019-06" db="EMBL/GenBank/DDBJ databases">
        <title>Whole genome shotgun sequence of Komagataeibacter hansenii NBRC 14820.</title>
        <authorList>
            <person name="Hosoyama A."/>
            <person name="Uohara A."/>
            <person name="Ohji S."/>
            <person name="Ichikawa N."/>
        </authorList>
    </citation>
    <scope>NUCLEOTIDE SEQUENCE [LARGE SCALE GENOMIC DNA]</scope>
    <source>
        <strain evidence="1 2">NBRC 14820</strain>
    </source>
</reference>
<gene>
    <name evidence="1" type="ORF">GHA01_10180</name>
</gene>
<comment type="caution">
    <text evidence="1">The sequence shown here is derived from an EMBL/GenBank/DDBJ whole genome shotgun (WGS) entry which is preliminary data.</text>
</comment>
<name>A0ABQ0SD88_NOVHA</name>
<evidence type="ECO:0000313" key="1">
    <source>
        <dbReference type="EMBL" id="GEC63169.1"/>
    </source>
</evidence>
<proteinExistence type="predicted"/>
<keyword evidence="2" id="KW-1185">Reference proteome</keyword>
<evidence type="ECO:0000313" key="2">
    <source>
        <dbReference type="Proteomes" id="UP000319478"/>
    </source>
</evidence>